<evidence type="ECO:0000313" key="1">
    <source>
        <dbReference type="EMBL" id="KAH7930564.1"/>
    </source>
</evidence>
<organism evidence="1 2">
    <name type="scientific">Leucogyrophana mollusca</name>
    <dbReference type="NCBI Taxonomy" id="85980"/>
    <lineage>
        <taxon>Eukaryota</taxon>
        <taxon>Fungi</taxon>
        <taxon>Dikarya</taxon>
        <taxon>Basidiomycota</taxon>
        <taxon>Agaricomycotina</taxon>
        <taxon>Agaricomycetes</taxon>
        <taxon>Agaricomycetidae</taxon>
        <taxon>Boletales</taxon>
        <taxon>Boletales incertae sedis</taxon>
        <taxon>Leucogyrophana</taxon>
    </lineage>
</organism>
<proteinExistence type="predicted"/>
<protein>
    <submittedName>
        <fullName evidence="1">Uncharacterized protein</fullName>
    </submittedName>
</protein>
<dbReference type="EMBL" id="MU266331">
    <property type="protein sequence ID" value="KAH7930564.1"/>
    <property type="molecule type" value="Genomic_DNA"/>
</dbReference>
<keyword evidence="2" id="KW-1185">Reference proteome</keyword>
<sequence>MTKMLPKDAAWPSSFMIPAYVASASAVLLALQLVALYKPVQRLWARIIYRASGLFATTISDEDHDLPTEGFFTERKTFISQHGGNVIYAYKFARFIGCLLLLGMSLATLTVEGEEDRMLGGKYLSGKDHGKSISFYGSSSLTSLIKVYAALLGLVSVGARPRWSRIVSTHLATLLLATFAVFAYRDLYPLLTFTKQPKDMREGWILWVKVVVLTLIGVVFPMISPRQYIPFDPMDPAEVPHPEQTSSWLSMLLYIWEDPVVFLASRTPHLSHEQLPALADQDRAKNLVTKSFLHLDPFSGGKRRHVFFGLMKIYRAEFVILALMITIYAFAIVASPIGINHLLLYLETGGEGAIVRPWVWIAWLFLGPTVGSLALQWYIFVTTRILVRTEGILTQLVFNHSLRIRIKAGTPDDESTWGNSTASSYPDNASISGYAKLPAEESPYDSDDETIKPSSASFASSKETKHDVTDMKYPHEDDDITDKAKPTADNLVGKINNLVTTDLNNITEGRDVLFVILYIPLQVALCIWFLYDVLGWSALVGLVVMILLFPIPGHVAQKIQTVQIRKMHKTDARVQTVTETMNVLRMVKLFGWENKMDKKITEKREKELVWTWKQKLLELVNNNLNFVIPLCTMLASYTTYTLIMGQNLSASKVFSSMSIFDILRDQLHAVFFNVPKLIQGERPRYNSKPPVETELLDSFTQAEEDRARWFAQEDEGSDAIGFRNAVFSWSNESSGVLTPSNRMFDLRSLTSSKRKFKLRIDDEILFLRGRINLIVGATGSGKTSMLMALLGEMHFIPSDPTSWFCLPRKGGVAYAAQESWVQNETIRDNIIFGAPYDEARYKKVLHQCALERDLTLFDAGDRTEVGEKGLTLSGGQKARITLARAIYSSAQILLLDDILAALDVHTSKWIVDKCLGGDLVRGRTVILVTHNVAMASAVAHFMVSLGSNGRVISQGPISGMSSDSGIPAAEVPQQKEMSEEAEVFDSPQEVKAQVKEDGKLVMAEEILEGHVSWSAFKLYLASMGGQYSFLFWVAFLGLMVLTQLVNSVQTWFLGYWASQYELHPASEVNVQYYLAVYTLLLVLVSFAYSVGYALYYYGSMRASRTIHKKLVESVLGTTLRWLDTTPTSRVITRCTQDIRAIDGPFAQGIGMVVEVSLTMLVKLGAVVVTTPLIFIPGVIIGVFGAFLGRVYMKAQLSVKREMSNAKAPVSGHFGAAIAGLTSIRAYGAQESFKRESLVRIDRYTKSARMFYNLNRWVSVRIDAAGALFSSGLAAYLVYGRGAAQASNIGFSLNMAVGFSSMILWWVRMLNEVEVNGNSLERIDSYLKIEQEPKPSEGGEPPAYWPSRGDLRVDGLSARYSSDGPKVLHDLSFHIAPGERVGVVGRTGSGKSSLTLSLLRCIFTDGDVYFDGIPTSSLNLETLRSNVTIIPQVPELLTGTLRQNLDPFDQHDDATLNDGLRSAGLFAVQDESDDSRLTLDSSISSGGANLSVGQRQILALARAMVRKSKLLILDEATSAIDYKTDSAIQSSLRRGLRDVTQIIIAHRLHTIIDADKIMVLDAGKLVEFGSPKELLQNERGVLRALVDESGDKDALYTLAAG</sequence>
<reference evidence="1" key="1">
    <citation type="journal article" date="2021" name="New Phytol.">
        <title>Evolutionary innovations through gain and loss of genes in the ectomycorrhizal Boletales.</title>
        <authorList>
            <person name="Wu G."/>
            <person name="Miyauchi S."/>
            <person name="Morin E."/>
            <person name="Kuo A."/>
            <person name="Drula E."/>
            <person name="Varga T."/>
            <person name="Kohler A."/>
            <person name="Feng B."/>
            <person name="Cao Y."/>
            <person name="Lipzen A."/>
            <person name="Daum C."/>
            <person name="Hundley H."/>
            <person name="Pangilinan J."/>
            <person name="Johnson J."/>
            <person name="Barry K."/>
            <person name="LaButti K."/>
            <person name="Ng V."/>
            <person name="Ahrendt S."/>
            <person name="Min B."/>
            <person name="Choi I.G."/>
            <person name="Park H."/>
            <person name="Plett J.M."/>
            <person name="Magnuson J."/>
            <person name="Spatafora J.W."/>
            <person name="Nagy L.G."/>
            <person name="Henrissat B."/>
            <person name="Grigoriev I.V."/>
            <person name="Yang Z.L."/>
            <person name="Xu J."/>
            <person name="Martin F.M."/>
        </authorList>
    </citation>
    <scope>NUCLEOTIDE SEQUENCE</scope>
    <source>
        <strain evidence="1">KUC20120723A-06</strain>
    </source>
</reference>
<accession>A0ACB8BY17</accession>
<evidence type="ECO:0000313" key="2">
    <source>
        <dbReference type="Proteomes" id="UP000790709"/>
    </source>
</evidence>
<name>A0ACB8BY17_9AGAM</name>
<dbReference type="Proteomes" id="UP000790709">
    <property type="component" value="Unassembled WGS sequence"/>
</dbReference>
<gene>
    <name evidence="1" type="ORF">BV22DRAFT_1124835</name>
</gene>
<comment type="caution">
    <text evidence="1">The sequence shown here is derived from an EMBL/GenBank/DDBJ whole genome shotgun (WGS) entry which is preliminary data.</text>
</comment>